<evidence type="ECO:0000256" key="2">
    <source>
        <dbReference type="ARBA" id="ARBA00022801"/>
    </source>
</evidence>
<keyword evidence="6" id="KW-1185">Reference proteome</keyword>
<sequence length="301" mass="32422">MEPQHRRKNRLRRRLAAFTAVLALAAGGVGVTQLSTAAQAAPQDHWRGPDPTERSIEALRGPYPTSTTSVSSLAARGFGGGTIYYPSSTSETFGGVVIAPGFTAGESSMSWLGHRLASQGFVVFTIDTNTRLDQPASRGDQLLAAADYLAEDSSVRGRVDGDRMAVMGHSMGGGGVLEATADRPSLKAGIPLTPWNLDKTWGEVRTPTLIIGASADFIASPTSHATRFYTGLPSSTEKMYLELSGASHFAPNMNNTEIAKYSIAWLKRWVDEDTRYTRFLCPPPSDGWLSEFSDVRATCPY</sequence>
<dbReference type="STRING" id="910347.SAMN05421773_101798"/>
<dbReference type="InterPro" id="IPR041127">
    <property type="entry name" value="PET_hydrolase/cutinase-like"/>
</dbReference>
<evidence type="ECO:0000259" key="4">
    <source>
        <dbReference type="Pfam" id="PF12740"/>
    </source>
</evidence>
<dbReference type="Proteomes" id="UP000199207">
    <property type="component" value="Unassembled WGS sequence"/>
</dbReference>
<dbReference type="GO" id="GO:0052689">
    <property type="term" value="F:carboxylic ester hydrolase activity"/>
    <property type="evidence" value="ECO:0007669"/>
    <property type="project" value="UniProtKB-ARBA"/>
</dbReference>
<evidence type="ECO:0000256" key="3">
    <source>
        <dbReference type="SAM" id="SignalP"/>
    </source>
</evidence>
<comment type="similarity">
    <text evidence="1">Belongs to the AB hydrolase superfamily.</text>
</comment>
<keyword evidence="3" id="KW-0732">Signal</keyword>
<dbReference type="OrthoDB" id="1466228at2"/>
<feature type="domain" description="PET hydrolase/cutinase-like" evidence="4">
    <location>
        <begin position="41"/>
        <end position="300"/>
    </location>
</feature>
<dbReference type="RefSeq" id="WP_093837142.1">
    <property type="nucleotide sequence ID" value="NZ_FOLM01000001.1"/>
</dbReference>
<proteinExistence type="inferred from homology"/>
<name>A0A1I1FNG5_9ACTN</name>
<dbReference type="Gene3D" id="3.40.50.1820">
    <property type="entry name" value="alpha/beta hydrolase"/>
    <property type="match status" value="1"/>
</dbReference>
<evidence type="ECO:0000256" key="1">
    <source>
        <dbReference type="ARBA" id="ARBA00008645"/>
    </source>
</evidence>
<feature type="chain" id="PRO_5039345256" evidence="3">
    <location>
        <begin position="41"/>
        <end position="301"/>
    </location>
</feature>
<reference evidence="5 6" key="1">
    <citation type="submission" date="2016-10" db="EMBL/GenBank/DDBJ databases">
        <authorList>
            <person name="de Groot N.N."/>
        </authorList>
    </citation>
    <scope>NUCLEOTIDE SEQUENCE [LARGE SCALE GENOMIC DNA]</scope>
    <source>
        <strain evidence="5 6">CGMCC 4.5739</strain>
    </source>
</reference>
<evidence type="ECO:0000313" key="5">
    <source>
        <dbReference type="EMBL" id="SFC00536.1"/>
    </source>
</evidence>
<dbReference type="InterPro" id="IPR050261">
    <property type="entry name" value="FrsA_esterase"/>
</dbReference>
<dbReference type="InterPro" id="IPR029058">
    <property type="entry name" value="AB_hydrolase_fold"/>
</dbReference>
<dbReference type="EMBL" id="FOLM01000001">
    <property type="protein sequence ID" value="SFC00536.1"/>
    <property type="molecule type" value="Genomic_DNA"/>
</dbReference>
<dbReference type="AlphaFoldDB" id="A0A1I1FNG5"/>
<feature type="signal peptide" evidence="3">
    <location>
        <begin position="1"/>
        <end position="40"/>
    </location>
</feature>
<evidence type="ECO:0000313" key="6">
    <source>
        <dbReference type="Proteomes" id="UP000199207"/>
    </source>
</evidence>
<dbReference type="PANTHER" id="PTHR22946">
    <property type="entry name" value="DIENELACTONE HYDROLASE DOMAIN-CONTAINING PROTEIN-RELATED"/>
    <property type="match status" value="1"/>
</dbReference>
<dbReference type="SUPFAM" id="SSF53474">
    <property type="entry name" value="alpha/beta-Hydrolases"/>
    <property type="match status" value="1"/>
</dbReference>
<gene>
    <name evidence="5" type="ORF">SAMN05421773_101798</name>
</gene>
<protein>
    <submittedName>
        <fullName evidence="5">Platelet-activating factor acetylhydrolase, isoform II</fullName>
    </submittedName>
</protein>
<organism evidence="5 6">
    <name type="scientific">Streptomyces aidingensis</name>
    <dbReference type="NCBI Taxonomy" id="910347"/>
    <lineage>
        <taxon>Bacteria</taxon>
        <taxon>Bacillati</taxon>
        <taxon>Actinomycetota</taxon>
        <taxon>Actinomycetes</taxon>
        <taxon>Kitasatosporales</taxon>
        <taxon>Streptomycetaceae</taxon>
        <taxon>Streptomyces</taxon>
    </lineage>
</organism>
<dbReference type="PANTHER" id="PTHR22946:SF9">
    <property type="entry name" value="POLYKETIDE TRANSFERASE AF380"/>
    <property type="match status" value="1"/>
</dbReference>
<dbReference type="Pfam" id="PF12740">
    <property type="entry name" value="PETase"/>
    <property type="match status" value="1"/>
</dbReference>
<accession>A0A1I1FNG5</accession>
<keyword evidence="2 5" id="KW-0378">Hydrolase</keyword>